<feature type="binding site" evidence="1">
    <location>
        <begin position="155"/>
        <end position="158"/>
    </location>
    <ligand>
        <name>substrate</name>
    </ligand>
</feature>
<organism evidence="4 5">
    <name type="scientific">Salmonirosea aquatica</name>
    <dbReference type="NCBI Taxonomy" id="2654236"/>
    <lineage>
        <taxon>Bacteria</taxon>
        <taxon>Pseudomonadati</taxon>
        <taxon>Bacteroidota</taxon>
        <taxon>Cytophagia</taxon>
        <taxon>Cytophagales</taxon>
        <taxon>Spirosomataceae</taxon>
        <taxon>Salmonirosea</taxon>
    </lineage>
</organism>
<feature type="signal peptide" evidence="3">
    <location>
        <begin position="1"/>
        <end position="22"/>
    </location>
</feature>
<keyword evidence="1" id="KW-0479">Metal-binding</keyword>
<feature type="binding site" evidence="1">
    <location>
        <position position="177"/>
    </location>
    <ligand>
        <name>substrate</name>
    </ligand>
</feature>
<sequence length="310" mass="34753">MKQLFLLVSLFSIYGLSISSHAQSVQATKEAIAAYSQEWKGERSADGRPRVSDDLVRRARNISLEEAWGVLRNEGYHNQFVGDWKIMRPEQPMAGRALTVTYLPSRPDMENPIKEQGKKEKRSGASNSWPIDMLQEGDIYIADGFGKIQDGTLIGDNLGNSIYAKSKNGVIFDGSVRDLEGLKAIEGFNAWVRGYDPSYIQGMVVGCINCPTRIGRATVLPGDLILAKEEGIVFIPAHLAEKVVVNSEFISLKDKFGHLRLREGKYTPGEIDTRWTDTIKADFLKWVADNPKEVPMTKQQLDEFLKGRTW</sequence>
<dbReference type="PANTHER" id="PTHR33254:SF16">
    <property type="entry name" value="BLR3842 PROTEIN"/>
    <property type="match status" value="1"/>
</dbReference>
<comment type="caution">
    <text evidence="4">The sequence shown here is derived from an EMBL/GenBank/DDBJ whole genome shotgun (WGS) entry which is preliminary data.</text>
</comment>
<evidence type="ECO:0000256" key="2">
    <source>
        <dbReference type="SAM" id="MobiDB-lite"/>
    </source>
</evidence>
<feature type="compositionally biased region" description="Basic and acidic residues" evidence="2">
    <location>
        <begin position="107"/>
        <end position="118"/>
    </location>
</feature>
<dbReference type="EMBL" id="WHLY01000002">
    <property type="protein sequence ID" value="MPR33014.1"/>
    <property type="molecule type" value="Genomic_DNA"/>
</dbReference>
<dbReference type="Gene3D" id="3.50.30.40">
    <property type="entry name" value="Ribonuclease E inhibitor RraA/RraA-like"/>
    <property type="match status" value="1"/>
</dbReference>
<dbReference type="Proteomes" id="UP000479293">
    <property type="component" value="Unassembled WGS sequence"/>
</dbReference>
<proteinExistence type="predicted"/>
<name>A0A7C9BFU1_9BACT</name>
<dbReference type="RefSeq" id="WP_152757934.1">
    <property type="nucleotide sequence ID" value="NZ_WHLY01000002.1"/>
</dbReference>
<dbReference type="Pfam" id="PF03737">
    <property type="entry name" value="RraA-like"/>
    <property type="match status" value="1"/>
</dbReference>
<feature type="region of interest" description="Disordered" evidence="2">
    <location>
        <begin position="107"/>
        <end position="130"/>
    </location>
</feature>
<feature type="chain" id="PRO_5028829040" evidence="3">
    <location>
        <begin position="23"/>
        <end position="310"/>
    </location>
</feature>
<dbReference type="SUPFAM" id="SSF89562">
    <property type="entry name" value="RraA-like"/>
    <property type="match status" value="1"/>
</dbReference>
<dbReference type="InterPro" id="IPR036704">
    <property type="entry name" value="RraA/RraA-like_sf"/>
</dbReference>
<evidence type="ECO:0000256" key="3">
    <source>
        <dbReference type="SAM" id="SignalP"/>
    </source>
</evidence>
<keyword evidence="1" id="KW-0460">Magnesium</keyword>
<protein>
    <submittedName>
        <fullName evidence="4">RraA family protein</fullName>
    </submittedName>
</protein>
<dbReference type="PANTHER" id="PTHR33254">
    <property type="entry name" value="4-HYDROXY-4-METHYL-2-OXOGLUTARATE ALDOLASE 3-RELATED"/>
    <property type="match status" value="1"/>
</dbReference>
<dbReference type="CDD" id="cd16841">
    <property type="entry name" value="RraA_family"/>
    <property type="match status" value="1"/>
</dbReference>
<comment type="cofactor">
    <cofactor evidence="1">
        <name>Mg(2+)</name>
        <dbReference type="ChEBI" id="CHEBI:18420"/>
    </cofactor>
</comment>
<keyword evidence="3" id="KW-0732">Signal</keyword>
<accession>A0A7C9BFU1</accession>
<evidence type="ECO:0000313" key="5">
    <source>
        <dbReference type="Proteomes" id="UP000479293"/>
    </source>
</evidence>
<evidence type="ECO:0000313" key="4">
    <source>
        <dbReference type="EMBL" id="MPR33014.1"/>
    </source>
</evidence>
<dbReference type="InterPro" id="IPR005493">
    <property type="entry name" value="RraA/RraA-like"/>
</dbReference>
<dbReference type="GO" id="GO:0046872">
    <property type="term" value="F:metal ion binding"/>
    <property type="evidence" value="ECO:0007669"/>
    <property type="project" value="UniProtKB-KW"/>
</dbReference>
<reference evidence="4 5" key="1">
    <citation type="submission" date="2019-10" db="EMBL/GenBank/DDBJ databases">
        <title>Draft Genome Sequence of Cytophagaceae sp. SJW1-29.</title>
        <authorList>
            <person name="Choi A."/>
        </authorList>
    </citation>
    <scope>NUCLEOTIDE SEQUENCE [LARGE SCALE GENOMIC DNA]</scope>
    <source>
        <strain evidence="4 5">SJW1-29</strain>
    </source>
</reference>
<gene>
    <name evidence="4" type="ORF">GBK04_06485</name>
</gene>
<evidence type="ECO:0000256" key="1">
    <source>
        <dbReference type="PIRSR" id="PIRSR605493-1"/>
    </source>
</evidence>
<feature type="binding site" evidence="1">
    <location>
        <position position="178"/>
    </location>
    <ligand>
        <name>Mg(2+)</name>
        <dbReference type="ChEBI" id="CHEBI:18420"/>
    </ligand>
</feature>
<keyword evidence="5" id="KW-1185">Reference proteome</keyword>
<dbReference type="AlphaFoldDB" id="A0A7C9BFU1"/>